<comment type="catalytic activity">
    <reaction evidence="6 7">
        <text>(2-aminoethyl)phosphonate + pyruvate = phosphonoacetaldehyde + L-alanine</text>
        <dbReference type="Rhea" id="RHEA:17021"/>
        <dbReference type="ChEBI" id="CHEBI:15361"/>
        <dbReference type="ChEBI" id="CHEBI:57418"/>
        <dbReference type="ChEBI" id="CHEBI:57972"/>
        <dbReference type="ChEBI" id="CHEBI:58383"/>
        <dbReference type="EC" id="2.6.1.37"/>
    </reaction>
</comment>
<protein>
    <recommendedName>
        <fullName evidence="7">2-aminoethylphosphonate--pyruvate transaminase</fullName>
        <ecNumber evidence="7">2.6.1.37</ecNumber>
    </recommendedName>
    <alternativeName>
        <fullName evidence="7">2-aminoethylphosphonate aminotransferase</fullName>
    </alternativeName>
    <alternativeName>
        <fullName evidence="7">AEP transaminase</fullName>
        <shortName evidence="7">AEPT</shortName>
    </alternativeName>
</protein>
<dbReference type="RefSeq" id="WP_380691494.1">
    <property type="nucleotide sequence ID" value="NZ_JBHRSS010000009.1"/>
</dbReference>
<evidence type="ECO:0000256" key="3">
    <source>
        <dbReference type="ARBA" id="ARBA00022679"/>
    </source>
</evidence>
<dbReference type="HAMAP" id="MF_01376">
    <property type="entry name" value="PhnW_aminotrans_5"/>
    <property type="match status" value="1"/>
</dbReference>
<dbReference type="GO" id="GO:0047304">
    <property type="term" value="F:2-aminoethylphosphonate-pyruvate transaminase activity"/>
    <property type="evidence" value="ECO:0007669"/>
    <property type="project" value="UniProtKB-EC"/>
</dbReference>
<sequence length="356" mass="38266">MILLNPGPVTLTERVRSALTAADLCHREVEFADLQDTIRTRLRAVYDLDERWAAVVLSGSGTAAVEAMISSLPGADARLLIIENGVYGERMTRMAHIHGIAHQTLRFEWGEHIDSDRLAAQLTDGDFTHVAVVHHETTTGRLNDLAAIGEVCAMRNVQMLIDGVSSFGAEAIDFDRLPVAAVAATANKCLHGAPGAAFVLVRRVALSDATPCSLYLDLAGYCEKQDARSTPFTPAIPAFHALAEALAEHEDEGGWQARRANYRRLAGQVADGFSALGIQAVLDADESSCVLRAYALPVGIDYDALHDHLKSQGFVIYAGQGGLAASIFRISTMGAIDTVDIERLITAVSSIVHNRL</sequence>
<dbReference type="Gene3D" id="3.40.640.10">
    <property type="entry name" value="Type I PLP-dependent aspartate aminotransferase-like (Major domain)"/>
    <property type="match status" value="1"/>
</dbReference>
<dbReference type="InterPro" id="IPR024169">
    <property type="entry name" value="SP_NH2Trfase/AEP_transaminase"/>
</dbReference>
<dbReference type="InterPro" id="IPR012703">
    <property type="entry name" value="NH2EtPonate_pyrv_transaminase"/>
</dbReference>
<dbReference type="PANTHER" id="PTHR42778">
    <property type="entry name" value="2-AMINOETHYLPHOSPHONATE--PYRUVATE TRANSAMINASE"/>
    <property type="match status" value="1"/>
</dbReference>
<dbReference type="PIRSF" id="PIRSF000524">
    <property type="entry name" value="SPT"/>
    <property type="match status" value="1"/>
</dbReference>
<dbReference type="InterPro" id="IPR000192">
    <property type="entry name" value="Aminotrans_V_dom"/>
</dbReference>
<keyword evidence="10" id="KW-1185">Reference proteome</keyword>
<reference evidence="10" key="1">
    <citation type="journal article" date="2019" name="Int. J. Syst. Evol. Microbiol.">
        <title>The Global Catalogue of Microorganisms (GCM) 10K type strain sequencing project: providing services to taxonomists for standard genome sequencing and annotation.</title>
        <authorList>
            <consortium name="The Broad Institute Genomics Platform"/>
            <consortium name="The Broad Institute Genome Sequencing Center for Infectious Disease"/>
            <person name="Wu L."/>
            <person name="Ma J."/>
        </authorList>
    </citation>
    <scope>NUCLEOTIDE SEQUENCE [LARGE SCALE GENOMIC DNA]</scope>
    <source>
        <strain evidence="10">KCTC 52640</strain>
    </source>
</reference>
<comment type="cofactor">
    <cofactor evidence="1 7">
        <name>pyridoxal 5'-phosphate</name>
        <dbReference type="ChEBI" id="CHEBI:597326"/>
    </cofactor>
</comment>
<keyword evidence="3 7" id="KW-0808">Transferase</keyword>
<organism evidence="9 10">
    <name type="scientific">Salinisphaera aquimarina</name>
    <dbReference type="NCBI Taxonomy" id="2094031"/>
    <lineage>
        <taxon>Bacteria</taxon>
        <taxon>Pseudomonadati</taxon>
        <taxon>Pseudomonadota</taxon>
        <taxon>Gammaproteobacteria</taxon>
        <taxon>Salinisphaerales</taxon>
        <taxon>Salinisphaeraceae</taxon>
        <taxon>Salinisphaera</taxon>
    </lineage>
</organism>
<evidence type="ECO:0000313" key="9">
    <source>
        <dbReference type="EMBL" id="MFC3105940.1"/>
    </source>
</evidence>
<evidence type="ECO:0000256" key="2">
    <source>
        <dbReference type="ARBA" id="ARBA00022576"/>
    </source>
</evidence>
<evidence type="ECO:0000313" key="10">
    <source>
        <dbReference type="Proteomes" id="UP001595462"/>
    </source>
</evidence>
<feature type="modified residue" description="N6-(pyridoxal phosphate)lysine" evidence="7">
    <location>
        <position position="188"/>
    </location>
</feature>
<dbReference type="Proteomes" id="UP001595462">
    <property type="component" value="Unassembled WGS sequence"/>
</dbReference>
<evidence type="ECO:0000256" key="1">
    <source>
        <dbReference type="ARBA" id="ARBA00001933"/>
    </source>
</evidence>
<name>A0ABV7EVY9_9GAMM</name>
<comment type="function">
    <text evidence="7">Involved in phosphonate degradation.</text>
</comment>
<proteinExistence type="inferred from homology"/>
<dbReference type="Pfam" id="PF00266">
    <property type="entry name" value="Aminotran_5"/>
    <property type="match status" value="1"/>
</dbReference>
<comment type="caution">
    <text evidence="9">The sequence shown here is derived from an EMBL/GenBank/DDBJ whole genome shotgun (WGS) entry which is preliminary data.</text>
</comment>
<evidence type="ECO:0000256" key="7">
    <source>
        <dbReference type="HAMAP-Rule" id="MF_01376"/>
    </source>
</evidence>
<dbReference type="InterPro" id="IPR015424">
    <property type="entry name" value="PyrdxlP-dep_Trfase"/>
</dbReference>
<evidence type="ECO:0000259" key="8">
    <source>
        <dbReference type="Pfam" id="PF00266"/>
    </source>
</evidence>
<evidence type="ECO:0000256" key="4">
    <source>
        <dbReference type="ARBA" id="ARBA00022898"/>
    </source>
</evidence>
<dbReference type="InterPro" id="IPR015422">
    <property type="entry name" value="PyrdxlP-dep_Trfase_small"/>
</dbReference>
<dbReference type="SUPFAM" id="SSF53383">
    <property type="entry name" value="PLP-dependent transferases"/>
    <property type="match status" value="1"/>
</dbReference>
<comment type="similarity">
    <text evidence="7">Belongs to the class-V pyridoxal-phosphate-dependent aminotransferase family. PhnW subfamily.</text>
</comment>
<dbReference type="InterPro" id="IPR015421">
    <property type="entry name" value="PyrdxlP-dep_Trfase_major"/>
</dbReference>
<comment type="subunit">
    <text evidence="7">Homodimer.</text>
</comment>
<feature type="domain" description="Aminotransferase class V" evidence="8">
    <location>
        <begin position="24"/>
        <end position="320"/>
    </location>
</feature>
<keyword evidence="5 7" id="KW-0670">Pyruvate</keyword>
<keyword evidence="2 7" id="KW-0032">Aminotransferase</keyword>
<evidence type="ECO:0000256" key="5">
    <source>
        <dbReference type="ARBA" id="ARBA00023317"/>
    </source>
</evidence>
<dbReference type="EC" id="2.6.1.37" evidence="7"/>
<evidence type="ECO:0000256" key="6">
    <source>
        <dbReference type="ARBA" id="ARBA00049460"/>
    </source>
</evidence>
<dbReference type="Gene3D" id="3.90.1150.10">
    <property type="entry name" value="Aspartate Aminotransferase, domain 1"/>
    <property type="match status" value="1"/>
</dbReference>
<dbReference type="EMBL" id="JBHRSS010000009">
    <property type="protein sequence ID" value="MFC3105940.1"/>
    <property type="molecule type" value="Genomic_DNA"/>
</dbReference>
<dbReference type="NCBIfam" id="TIGR03301">
    <property type="entry name" value="PhnW-AepZ"/>
    <property type="match status" value="1"/>
</dbReference>
<accession>A0ABV7EVY9</accession>
<gene>
    <name evidence="7" type="primary">phnW</name>
    <name evidence="9" type="ORF">ACFOSU_18890</name>
</gene>
<dbReference type="PANTHER" id="PTHR42778:SF1">
    <property type="entry name" value="2-AMINOETHYLPHOSPHONATE--PYRUVATE TRANSAMINASE"/>
    <property type="match status" value="1"/>
</dbReference>
<keyword evidence="4 7" id="KW-0663">Pyridoxal phosphate</keyword>